<dbReference type="RefSeq" id="WP_192539320.1">
    <property type="nucleotide sequence ID" value="NZ_RRZB01000049.1"/>
</dbReference>
<accession>A0ABR9G1T6</accession>
<sequence>MAQHPRTDWEKVTSDLRRSKTSKADQSDAPPTNLSLDLDSIMPESGQAEDVANVPALKLAEPDVLPDAALTPEGQPLRDFQSTLTNTPEERANASNLMQFWERIPRYNCSDIQGINNSPDAKEMGIVNYSFEDSGEHYTLEMTPAQIRTEANGVQQTIFCYPDNTDELVELALVKLAMNNGDILQPADISHKPADISHKPAKGHAALPSYGVHFTINQLMQQLKHWGRGRSYPALMRSLEVLNKCNLSVRSTSKGGINARGAILPELVSFEQNGFDAHDRNGFWTARFHPIISLGIHAGLYQQYNVFRVARVKTHVGHAIIKLLLLNGRNISEQTPYSLKLSSLQETTGLLNYKSPYHARRKFREHIKRIEAEGLLSHVEFVEKKRGKRVIDVEARMFASASLVREMKASHKRSNIIGERRYVRAAIQKTKV</sequence>
<feature type="region of interest" description="Disordered" evidence="1">
    <location>
        <begin position="1"/>
        <end position="44"/>
    </location>
</feature>
<dbReference type="Proteomes" id="UP001645038">
    <property type="component" value="Unassembled WGS sequence"/>
</dbReference>
<evidence type="ECO:0000313" key="3">
    <source>
        <dbReference type="Proteomes" id="UP001645038"/>
    </source>
</evidence>
<organism evidence="2 3">
    <name type="scientific">Halomonas colorata</name>
    <dbReference type="NCBI Taxonomy" id="2742615"/>
    <lineage>
        <taxon>Bacteria</taxon>
        <taxon>Pseudomonadati</taxon>
        <taxon>Pseudomonadota</taxon>
        <taxon>Gammaproteobacteria</taxon>
        <taxon>Oceanospirillales</taxon>
        <taxon>Halomonadaceae</taxon>
        <taxon>Halomonas</taxon>
    </lineage>
</organism>
<dbReference type="EMBL" id="RRZB01000049">
    <property type="protein sequence ID" value="MBE0464868.1"/>
    <property type="molecule type" value="Genomic_DNA"/>
</dbReference>
<evidence type="ECO:0000256" key="1">
    <source>
        <dbReference type="SAM" id="MobiDB-lite"/>
    </source>
</evidence>
<protein>
    <recommendedName>
        <fullName evidence="4">Replication protein</fullName>
    </recommendedName>
</protein>
<evidence type="ECO:0008006" key="4">
    <source>
        <dbReference type="Google" id="ProtNLM"/>
    </source>
</evidence>
<evidence type="ECO:0000313" key="2">
    <source>
        <dbReference type="EMBL" id="MBE0464868.1"/>
    </source>
</evidence>
<name>A0ABR9G1T6_9GAMM</name>
<proteinExistence type="predicted"/>
<comment type="caution">
    <text evidence="2">The sequence shown here is derived from an EMBL/GenBank/DDBJ whole genome shotgun (WGS) entry which is preliminary data.</text>
</comment>
<feature type="compositionally biased region" description="Basic and acidic residues" evidence="1">
    <location>
        <begin position="1"/>
        <end position="26"/>
    </location>
</feature>
<keyword evidence="3" id="KW-1185">Reference proteome</keyword>
<reference evidence="2 3" key="1">
    <citation type="submission" date="2020-07" db="EMBL/GenBank/DDBJ databases">
        <title>Halophilic bacteria isolated from french cheeses.</title>
        <authorList>
            <person name="Kothe C.I."/>
            <person name="Farah-Kraiem B."/>
            <person name="Renault P."/>
            <person name="Dridi B."/>
        </authorList>
    </citation>
    <scope>NUCLEOTIDE SEQUENCE [LARGE SCALE GENOMIC DNA]</scope>
    <source>
        <strain evidence="2 3">FME20</strain>
    </source>
</reference>
<gene>
    <name evidence="2" type="ORF">EI547_15615</name>
</gene>